<dbReference type="InterPro" id="IPR026797">
    <property type="entry name" value="HAUS_6"/>
</dbReference>
<dbReference type="PANTHER" id="PTHR16151:SF2">
    <property type="entry name" value="HAUS AUGMIN-LIKE COMPLEX SUBUNIT 6"/>
    <property type="match status" value="1"/>
</dbReference>
<accession>D8SKU4</accession>
<gene>
    <name evidence="1" type="ORF">SELMODRAFT_423180</name>
</gene>
<keyword evidence="2" id="KW-1185">Reference proteome</keyword>
<dbReference type="Proteomes" id="UP000001514">
    <property type="component" value="Unassembled WGS sequence"/>
</dbReference>
<dbReference type="InParanoid" id="D8SKU4"/>
<dbReference type="GO" id="GO:0070652">
    <property type="term" value="C:HAUS complex"/>
    <property type="evidence" value="ECO:0007669"/>
    <property type="project" value="InterPro"/>
</dbReference>
<reference evidence="1 2" key="1">
    <citation type="journal article" date="2011" name="Science">
        <title>The Selaginella genome identifies genetic changes associated with the evolution of vascular plants.</title>
        <authorList>
            <person name="Banks J.A."/>
            <person name="Nishiyama T."/>
            <person name="Hasebe M."/>
            <person name="Bowman J.L."/>
            <person name="Gribskov M."/>
            <person name="dePamphilis C."/>
            <person name="Albert V.A."/>
            <person name="Aono N."/>
            <person name="Aoyama T."/>
            <person name="Ambrose B.A."/>
            <person name="Ashton N.W."/>
            <person name="Axtell M.J."/>
            <person name="Barker E."/>
            <person name="Barker M.S."/>
            <person name="Bennetzen J.L."/>
            <person name="Bonawitz N.D."/>
            <person name="Chapple C."/>
            <person name="Cheng C."/>
            <person name="Correa L.G."/>
            <person name="Dacre M."/>
            <person name="DeBarry J."/>
            <person name="Dreyer I."/>
            <person name="Elias M."/>
            <person name="Engstrom E.M."/>
            <person name="Estelle M."/>
            <person name="Feng L."/>
            <person name="Finet C."/>
            <person name="Floyd S.K."/>
            <person name="Frommer W.B."/>
            <person name="Fujita T."/>
            <person name="Gramzow L."/>
            <person name="Gutensohn M."/>
            <person name="Harholt J."/>
            <person name="Hattori M."/>
            <person name="Heyl A."/>
            <person name="Hirai T."/>
            <person name="Hiwatashi Y."/>
            <person name="Ishikawa M."/>
            <person name="Iwata M."/>
            <person name="Karol K.G."/>
            <person name="Koehler B."/>
            <person name="Kolukisaoglu U."/>
            <person name="Kubo M."/>
            <person name="Kurata T."/>
            <person name="Lalonde S."/>
            <person name="Li K."/>
            <person name="Li Y."/>
            <person name="Litt A."/>
            <person name="Lyons E."/>
            <person name="Manning G."/>
            <person name="Maruyama T."/>
            <person name="Michael T.P."/>
            <person name="Mikami K."/>
            <person name="Miyazaki S."/>
            <person name="Morinaga S."/>
            <person name="Murata T."/>
            <person name="Mueller-Roeber B."/>
            <person name="Nelson D.R."/>
            <person name="Obara M."/>
            <person name="Oguri Y."/>
            <person name="Olmstead R.G."/>
            <person name="Onodera N."/>
            <person name="Petersen B.L."/>
            <person name="Pils B."/>
            <person name="Prigge M."/>
            <person name="Rensing S.A."/>
            <person name="Riano-Pachon D.M."/>
            <person name="Roberts A.W."/>
            <person name="Sato Y."/>
            <person name="Scheller H.V."/>
            <person name="Schulz B."/>
            <person name="Schulz C."/>
            <person name="Shakirov E.V."/>
            <person name="Shibagaki N."/>
            <person name="Shinohara N."/>
            <person name="Shippen D.E."/>
            <person name="Soerensen I."/>
            <person name="Sotooka R."/>
            <person name="Sugimoto N."/>
            <person name="Sugita M."/>
            <person name="Sumikawa N."/>
            <person name="Tanurdzic M."/>
            <person name="Theissen G."/>
            <person name="Ulvskov P."/>
            <person name="Wakazuki S."/>
            <person name="Weng J.K."/>
            <person name="Willats W.W."/>
            <person name="Wipf D."/>
            <person name="Wolf P.G."/>
            <person name="Yang L."/>
            <person name="Zimmer A.D."/>
            <person name="Zhu Q."/>
            <person name="Mitros T."/>
            <person name="Hellsten U."/>
            <person name="Loque D."/>
            <person name="Otillar R."/>
            <person name="Salamov A."/>
            <person name="Schmutz J."/>
            <person name="Shapiro H."/>
            <person name="Lindquist E."/>
            <person name="Lucas S."/>
            <person name="Rokhsar D."/>
            <person name="Grigoriev I.V."/>
        </authorList>
    </citation>
    <scope>NUCLEOTIDE SEQUENCE [LARGE SCALE GENOMIC DNA]</scope>
</reference>
<evidence type="ECO:0000313" key="1">
    <source>
        <dbReference type="EMBL" id="EFJ14910.1"/>
    </source>
</evidence>
<dbReference type="AlphaFoldDB" id="D8SKU4"/>
<dbReference type="GO" id="GO:0051225">
    <property type="term" value="P:spindle assembly"/>
    <property type="evidence" value="ECO:0007669"/>
    <property type="project" value="InterPro"/>
</dbReference>
<sequence length="215" mass="22592">MLALDASILAAIRESASAGEEGENIIQGLINELEAQGAWKGLYLGVALGFVELLWQLSAHALREVHRRNFPADVAENPLPASFTEFITQNSHASALLAVTKLASSSAMSVSSKGRHCGRAEHQTPLPGPSCEKISAALDTSPHFPYMLMAAAPAVTSSISPLASTLEETALPSERAVKAAHASKMQARATPSIPRPAKSMSLKAFSASAERPLLA</sequence>
<protein>
    <submittedName>
        <fullName evidence="1">Uncharacterized protein</fullName>
    </submittedName>
</protein>
<dbReference type="STRING" id="88036.D8SKU4"/>
<dbReference type="HOGENOM" id="CLU_1285208_0_0_1"/>
<dbReference type="KEGG" id="smo:SELMODRAFT_423180"/>
<organism evidence="2">
    <name type="scientific">Selaginella moellendorffii</name>
    <name type="common">Spikemoss</name>
    <dbReference type="NCBI Taxonomy" id="88036"/>
    <lineage>
        <taxon>Eukaryota</taxon>
        <taxon>Viridiplantae</taxon>
        <taxon>Streptophyta</taxon>
        <taxon>Embryophyta</taxon>
        <taxon>Tracheophyta</taxon>
        <taxon>Lycopodiopsida</taxon>
        <taxon>Selaginellales</taxon>
        <taxon>Selaginellaceae</taxon>
        <taxon>Selaginella</taxon>
    </lineage>
</organism>
<name>D8SKU4_SELML</name>
<dbReference type="EMBL" id="GL377625">
    <property type="protein sequence ID" value="EFJ14910.1"/>
    <property type="molecule type" value="Genomic_DNA"/>
</dbReference>
<dbReference type="Gramene" id="EFJ14910">
    <property type="protein sequence ID" value="EFJ14910"/>
    <property type="gene ID" value="SELMODRAFT_423180"/>
</dbReference>
<dbReference type="PANTHER" id="PTHR16151">
    <property type="entry name" value="HAUS AUGMIN-LIKE COMPLEX SUBUNIT 6"/>
    <property type="match status" value="1"/>
</dbReference>
<proteinExistence type="predicted"/>
<evidence type="ECO:0000313" key="2">
    <source>
        <dbReference type="Proteomes" id="UP000001514"/>
    </source>
</evidence>